<dbReference type="PANTHER" id="PTHR43240:SF5">
    <property type="entry name" value="1,4-DIHYDROXY-2-NAPHTHOYL-COA THIOESTERASE 1"/>
    <property type="match status" value="1"/>
</dbReference>
<dbReference type="Proteomes" id="UP001214976">
    <property type="component" value="Unassembled WGS sequence"/>
</dbReference>
<dbReference type="CDD" id="cd03443">
    <property type="entry name" value="PaaI_thioesterase"/>
    <property type="match status" value="1"/>
</dbReference>
<dbReference type="PANTHER" id="PTHR43240">
    <property type="entry name" value="1,4-DIHYDROXY-2-NAPHTHOYL-COA THIOESTERASE 1"/>
    <property type="match status" value="1"/>
</dbReference>
<dbReference type="Pfam" id="PF03061">
    <property type="entry name" value="4HBT"/>
    <property type="match status" value="1"/>
</dbReference>
<comment type="caution">
    <text evidence="4">The sequence shown here is derived from an EMBL/GenBank/DDBJ whole genome shotgun (WGS) entry which is preliminary data.</text>
</comment>
<evidence type="ECO:0000256" key="1">
    <source>
        <dbReference type="ARBA" id="ARBA00008324"/>
    </source>
</evidence>
<dbReference type="NCBIfam" id="TIGR00369">
    <property type="entry name" value="unchar_dom_1"/>
    <property type="match status" value="1"/>
</dbReference>
<dbReference type="AlphaFoldDB" id="A0AAW6Q828"/>
<dbReference type="InterPro" id="IPR006683">
    <property type="entry name" value="Thioestr_dom"/>
</dbReference>
<comment type="similarity">
    <text evidence="1">Belongs to the thioesterase PaaI family.</text>
</comment>
<feature type="domain" description="Thioesterase" evidence="3">
    <location>
        <begin position="51"/>
        <end position="128"/>
    </location>
</feature>
<dbReference type="RefSeq" id="WP_317476722.1">
    <property type="nucleotide sequence ID" value="NZ_JARQTW010000007.1"/>
</dbReference>
<dbReference type="GO" id="GO:0061522">
    <property type="term" value="F:1,4-dihydroxy-2-naphthoyl-CoA thioesterase activity"/>
    <property type="evidence" value="ECO:0007669"/>
    <property type="project" value="TreeGrafter"/>
</dbReference>
<organism evidence="4 5">
    <name type="scientific">Exercitatus varius</name>
    <dbReference type="NCBI Taxonomy" id="67857"/>
    <lineage>
        <taxon>Bacteria</taxon>
        <taxon>Pseudomonadati</taxon>
        <taxon>Pseudomonadota</taxon>
        <taxon>Gammaproteobacteria</taxon>
        <taxon>Pasteurellales</taxon>
        <taxon>Pasteurellaceae</taxon>
        <taxon>Exercitatus</taxon>
    </lineage>
</organism>
<sequence>MQIWKKTFTLEQLNQLNRNCAVSHLGIRFTAFGDDWLEAVMPVDQRTTQPFGLLHGGVSAALAESVGSMAGWLCADENQATAGIEINANHLRPVKSGEVTARATPVRLGKQLQVWDIHLRDQQNKLCCVSRLTLSVIQHG</sequence>
<dbReference type="InterPro" id="IPR003736">
    <property type="entry name" value="PAAI_dom"/>
</dbReference>
<reference evidence="4" key="1">
    <citation type="submission" date="2023-03" db="EMBL/GenBank/DDBJ databases">
        <title>Classification of Bisgaard taxon 6 and taxon 10 as Exercitatus varius gen. nov., spec. nov.</title>
        <authorList>
            <person name="Christensen H."/>
        </authorList>
    </citation>
    <scope>NUCLEOTIDE SEQUENCE</scope>
    <source>
        <strain evidence="4">86116</strain>
    </source>
</reference>
<gene>
    <name evidence="4" type="ORF">P7M15_02950</name>
</gene>
<dbReference type="InterPro" id="IPR029069">
    <property type="entry name" value="HotDog_dom_sf"/>
</dbReference>
<accession>A0AAW6Q828</accession>
<dbReference type="GO" id="GO:0005829">
    <property type="term" value="C:cytosol"/>
    <property type="evidence" value="ECO:0007669"/>
    <property type="project" value="TreeGrafter"/>
</dbReference>
<evidence type="ECO:0000256" key="2">
    <source>
        <dbReference type="ARBA" id="ARBA00022801"/>
    </source>
</evidence>
<keyword evidence="2" id="KW-0378">Hydrolase</keyword>
<evidence type="ECO:0000259" key="3">
    <source>
        <dbReference type="Pfam" id="PF03061"/>
    </source>
</evidence>
<protein>
    <submittedName>
        <fullName evidence="4">Hotdog fold thioesterase</fullName>
    </submittedName>
</protein>
<evidence type="ECO:0000313" key="4">
    <source>
        <dbReference type="EMBL" id="MDG2949488.1"/>
    </source>
</evidence>
<dbReference type="SUPFAM" id="SSF54637">
    <property type="entry name" value="Thioesterase/thiol ester dehydrase-isomerase"/>
    <property type="match status" value="1"/>
</dbReference>
<evidence type="ECO:0000313" key="5">
    <source>
        <dbReference type="Proteomes" id="UP001214976"/>
    </source>
</evidence>
<proteinExistence type="inferred from homology"/>
<name>A0AAW6Q828_9PAST</name>
<dbReference type="Gene3D" id="3.10.129.10">
    <property type="entry name" value="Hotdog Thioesterase"/>
    <property type="match status" value="1"/>
</dbReference>
<dbReference type="EMBL" id="JARQTW010000007">
    <property type="protein sequence ID" value="MDG2949488.1"/>
    <property type="molecule type" value="Genomic_DNA"/>
</dbReference>